<dbReference type="PROSITE" id="PS51257">
    <property type="entry name" value="PROKAR_LIPOPROTEIN"/>
    <property type="match status" value="1"/>
</dbReference>
<dbReference type="PANTHER" id="PTHR19328">
    <property type="entry name" value="HEDGEHOG-INTERACTING PROTEIN"/>
    <property type="match status" value="1"/>
</dbReference>
<feature type="signal peptide" evidence="7">
    <location>
        <begin position="1"/>
        <end position="20"/>
    </location>
</feature>
<keyword evidence="2 6" id="KW-0349">Heme</keyword>
<evidence type="ECO:0000256" key="1">
    <source>
        <dbReference type="ARBA" id="ARBA00022448"/>
    </source>
</evidence>
<dbReference type="Pfam" id="PF07995">
    <property type="entry name" value="GSDH"/>
    <property type="match status" value="1"/>
</dbReference>
<dbReference type="InterPro" id="IPR036909">
    <property type="entry name" value="Cyt_c-like_dom_sf"/>
</dbReference>
<evidence type="ECO:0000256" key="2">
    <source>
        <dbReference type="ARBA" id="ARBA00022617"/>
    </source>
</evidence>
<evidence type="ECO:0000256" key="6">
    <source>
        <dbReference type="PROSITE-ProRule" id="PRU00433"/>
    </source>
</evidence>
<evidence type="ECO:0000256" key="7">
    <source>
        <dbReference type="SAM" id="SignalP"/>
    </source>
</evidence>
<evidence type="ECO:0000256" key="3">
    <source>
        <dbReference type="ARBA" id="ARBA00022723"/>
    </source>
</evidence>
<keyword evidence="4" id="KW-0249">Electron transport</keyword>
<evidence type="ECO:0000313" key="10">
    <source>
        <dbReference type="Proteomes" id="UP001597641"/>
    </source>
</evidence>
<dbReference type="Pfam" id="PF13442">
    <property type="entry name" value="Cytochrome_CBB3"/>
    <property type="match status" value="1"/>
</dbReference>
<sequence length="502" mass="55165">MIIKAPKRPYLLLFLFLGLAGCNTSTSSTSTTTDTTEAVATNTQGQASGNEVVLSEQALANARTNYTTYCAGCHGSELETFINRDWKYGTAHTAMFTSIKEGHPTTGMPGFANTLSDEEINNLATFIRQGIVNKQAQNTSEGTGNDMAGVIRSEEVSFRLDTIVTGIEVPWGMAFLPNGDMLVTERSGTLYRLTNDRQLQKIEGAPEVLAEGQGGLLDVELHPDFRNNNVIFLSYSAVKREGGETLSTTAIMRAQLDGNALKNKKVIFEGQPWTKTRHHYGSRIEFGPDGNLYFTMGDRGGTFENPQDLSRHAGKTHRIKEDGSIPQDNPFVNKQGALPSIYTYGNRNPQGLALNTSTKEMWAHEHGPKGGDEVNILEKGANYGWPVVTYGIDYNGSIISNEQRKEGIKDPIHYWVPSIAPSGMAFVTGNRYKGWEGDLLSGSMSFKFLSRAKVEGNQIVGEERLLKDIGRVRDVKMSPDGYVYIAVERPGAIFRLVPVDTQ</sequence>
<comment type="caution">
    <text evidence="9">The sequence shown here is derived from an EMBL/GenBank/DDBJ whole genome shotgun (WGS) entry which is preliminary data.</text>
</comment>
<dbReference type="Gene3D" id="1.10.760.10">
    <property type="entry name" value="Cytochrome c-like domain"/>
    <property type="match status" value="1"/>
</dbReference>
<organism evidence="9 10">
    <name type="scientific">Pontibacter toksunensis</name>
    <dbReference type="NCBI Taxonomy" id="1332631"/>
    <lineage>
        <taxon>Bacteria</taxon>
        <taxon>Pseudomonadati</taxon>
        <taxon>Bacteroidota</taxon>
        <taxon>Cytophagia</taxon>
        <taxon>Cytophagales</taxon>
        <taxon>Hymenobacteraceae</taxon>
        <taxon>Pontibacter</taxon>
    </lineage>
</organism>
<name>A0ABW6BVG3_9BACT</name>
<keyword evidence="3 6" id="KW-0479">Metal-binding</keyword>
<dbReference type="PANTHER" id="PTHR19328:SF75">
    <property type="entry name" value="ALDOSE SUGAR DEHYDROGENASE YLII"/>
    <property type="match status" value="1"/>
</dbReference>
<feature type="chain" id="PRO_5046283219" evidence="7">
    <location>
        <begin position="21"/>
        <end position="502"/>
    </location>
</feature>
<accession>A0ABW6BVG3</accession>
<dbReference type="InterPro" id="IPR011041">
    <property type="entry name" value="Quinoprot_gluc/sorb_DH_b-prop"/>
</dbReference>
<keyword evidence="7" id="KW-0732">Signal</keyword>
<dbReference type="InterPro" id="IPR012938">
    <property type="entry name" value="Glc/Sorbosone_DH"/>
</dbReference>
<feature type="domain" description="Cytochrome c" evidence="8">
    <location>
        <begin position="44"/>
        <end position="131"/>
    </location>
</feature>
<dbReference type="InterPro" id="IPR008168">
    <property type="entry name" value="Cyt_C_IC"/>
</dbReference>
<keyword evidence="1" id="KW-0813">Transport</keyword>
<dbReference type="InterPro" id="IPR009056">
    <property type="entry name" value="Cyt_c-like_dom"/>
</dbReference>
<gene>
    <name evidence="9" type="ORF">ACFS7Z_15530</name>
</gene>
<proteinExistence type="predicted"/>
<evidence type="ECO:0000313" key="9">
    <source>
        <dbReference type="EMBL" id="MFD3001784.1"/>
    </source>
</evidence>
<protein>
    <submittedName>
        <fullName evidence="9">PQQ-dependent sugar dehydrogenase</fullName>
    </submittedName>
</protein>
<keyword evidence="10" id="KW-1185">Reference proteome</keyword>
<evidence type="ECO:0000259" key="8">
    <source>
        <dbReference type="PROSITE" id="PS51007"/>
    </source>
</evidence>
<dbReference type="Proteomes" id="UP001597641">
    <property type="component" value="Unassembled WGS sequence"/>
</dbReference>
<dbReference type="InterPro" id="IPR011042">
    <property type="entry name" value="6-blade_b-propeller_TolB-like"/>
</dbReference>
<dbReference type="SUPFAM" id="SSF50952">
    <property type="entry name" value="Soluble quinoprotein glucose dehydrogenase"/>
    <property type="match status" value="1"/>
</dbReference>
<keyword evidence="5 6" id="KW-0408">Iron</keyword>
<reference evidence="10" key="1">
    <citation type="journal article" date="2019" name="Int. J. Syst. Evol. Microbiol.">
        <title>The Global Catalogue of Microorganisms (GCM) 10K type strain sequencing project: providing services to taxonomists for standard genome sequencing and annotation.</title>
        <authorList>
            <consortium name="The Broad Institute Genomics Platform"/>
            <consortium name="The Broad Institute Genome Sequencing Center for Infectious Disease"/>
            <person name="Wu L."/>
            <person name="Ma J."/>
        </authorList>
    </citation>
    <scope>NUCLEOTIDE SEQUENCE [LARGE SCALE GENOMIC DNA]</scope>
    <source>
        <strain evidence="10">KCTC 23984</strain>
    </source>
</reference>
<evidence type="ECO:0000256" key="5">
    <source>
        <dbReference type="ARBA" id="ARBA00023004"/>
    </source>
</evidence>
<dbReference type="PRINTS" id="PR00605">
    <property type="entry name" value="CYTCHROMECIC"/>
</dbReference>
<evidence type="ECO:0000256" key="4">
    <source>
        <dbReference type="ARBA" id="ARBA00022982"/>
    </source>
</evidence>
<dbReference type="PROSITE" id="PS51007">
    <property type="entry name" value="CYTC"/>
    <property type="match status" value="1"/>
</dbReference>
<dbReference type="EMBL" id="JBHUOX010000011">
    <property type="protein sequence ID" value="MFD3001784.1"/>
    <property type="molecule type" value="Genomic_DNA"/>
</dbReference>
<dbReference type="Gene3D" id="2.120.10.30">
    <property type="entry name" value="TolB, C-terminal domain"/>
    <property type="match status" value="1"/>
</dbReference>
<dbReference type="RefSeq" id="WP_377486299.1">
    <property type="nucleotide sequence ID" value="NZ_JBHUOX010000011.1"/>
</dbReference>
<dbReference type="SUPFAM" id="SSF46626">
    <property type="entry name" value="Cytochrome c"/>
    <property type="match status" value="1"/>
</dbReference>